<evidence type="ECO:0000313" key="2">
    <source>
        <dbReference type="Proteomes" id="UP000091857"/>
    </source>
</evidence>
<organism evidence="1 2">
    <name type="scientific">Manihot esculenta</name>
    <name type="common">Cassava</name>
    <name type="synonym">Jatropha manihot</name>
    <dbReference type="NCBI Taxonomy" id="3983"/>
    <lineage>
        <taxon>Eukaryota</taxon>
        <taxon>Viridiplantae</taxon>
        <taxon>Streptophyta</taxon>
        <taxon>Embryophyta</taxon>
        <taxon>Tracheophyta</taxon>
        <taxon>Spermatophyta</taxon>
        <taxon>Magnoliopsida</taxon>
        <taxon>eudicotyledons</taxon>
        <taxon>Gunneridae</taxon>
        <taxon>Pentapetalae</taxon>
        <taxon>rosids</taxon>
        <taxon>fabids</taxon>
        <taxon>Malpighiales</taxon>
        <taxon>Euphorbiaceae</taxon>
        <taxon>Crotonoideae</taxon>
        <taxon>Manihoteae</taxon>
        <taxon>Manihot</taxon>
    </lineage>
</organism>
<gene>
    <name evidence="1" type="ORF">MANES_08G155711v8</name>
</gene>
<protein>
    <submittedName>
        <fullName evidence="1">Uncharacterized protein</fullName>
    </submittedName>
</protein>
<dbReference type="Proteomes" id="UP000091857">
    <property type="component" value="Chromosome 8"/>
</dbReference>
<evidence type="ECO:0000313" key="1">
    <source>
        <dbReference type="EMBL" id="KAG8649904.1"/>
    </source>
</evidence>
<keyword evidence="2" id="KW-1185">Reference proteome</keyword>
<sequence length="111" mass="12361">MASSSPITVMTTIIVTAIHSLGFFSILLSPLLPLVCNIINNRVRNTGSHAQKFLSLILAFQYSDSFPLDLQSTTACLDGLTVLTDKVPIFVHLLRNKFNSVLYECIFMLRK</sequence>
<proteinExistence type="predicted"/>
<comment type="caution">
    <text evidence="1">The sequence shown here is derived from an EMBL/GenBank/DDBJ whole genome shotgun (WGS) entry which is preliminary data.</text>
</comment>
<accession>A0ACB7HD91</accession>
<name>A0ACB7HD91_MANES</name>
<dbReference type="EMBL" id="CM004394">
    <property type="protein sequence ID" value="KAG8649904.1"/>
    <property type="molecule type" value="Genomic_DNA"/>
</dbReference>
<reference evidence="2" key="1">
    <citation type="journal article" date="2016" name="Nat. Biotechnol.">
        <title>Sequencing wild and cultivated cassava and related species reveals extensive interspecific hybridization and genetic diversity.</title>
        <authorList>
            <person name="Bredeson J.V."/>
            <person name="Lyons J.B."/>
            <person name="Prochnik S.E."/>
            <person name="Wu G.A."/>
            <person name="Ha C.M."/>
            <person name="Edsinger-Gonzales E."/>
            <person name="Grimwood J."/>
            <person name="Schmutz J."/>
            <person name="Rabbi I.Y."/>
            <person name="Egesi C."/>
            <person name="Nauluvula P."/>
            <person name="Lebot V."/>
            <person name="Ndunguru J."/>
            <person name="Mkamilo G."/>
            <person name="Bart R.S."/>
            <person name="Setter T.L."/>
            <person name="Gleadow R.M."/>
            <person name="Kulakow P."/>
            <person name="Ferguson M.E."/>
            <person name="Rounsley S."/>
            <person name="Rokhsar D.S."/>
        </authorList>
    </citation>
    <scope>NUCLEOTIDE SEQUENCE [LARGE SCALE GENOMIC DNA]</scope>
    <source>
        <strain evidence="2">cv. AM560-2</strain>
    </source>
</reference>